<evidence type="ECO:0000256" key="2">
    <source>
        <dbReference type="SAM" id="SignalP"/>
    </source>
</evidence>
<accession>A0A8H4VSM1</accession>
<organism evidence="3 4">
    <name type="scientific">Agrocybe pediades</name>
    <dbReference type="NCBI Taxonomy" id="84607"/>
    <lineage>
        <taxon>Eukaryota</taxon>
        <taxon>Fungi</taxon>
        <taxon>Dikarya</taxon>
        <taxon>Basidiomycota</taxon>
        <taxon>Agaricomycotina</taxon>
        <taxon>Agaricomycetes</taxon>
        <taxon>Agaricomycetidae</taxon>
        <taxon>Agaricales</taxon>
        <taxon>Agaricineae</taxon>
        <taxon>Strophariaceae</taxon>
        <taxon>Agrocybe</taxon>
    </lineage>
</organism>
<feature type="chain" id="PRO_5034439295" evidence="2">
    <location>
        <begin position="20"/>
        <end position="181"/>
    </location>
</feature>
<dbReference type="AlphaFoldDB" id="A0A8H4VSM1"/>
<gene>
    <name evidence="3" type="ORF">D9613_010073</name>
</gene>
<dbReference type="Proteomes" id="UP000521872">
    <property type="component" value="Unassembled WGS sequence"/>
</dbReference>
<name>A0A8H4VSM1_9AGAR</name>
<evidence type="ECO:0000256" key="1">
    <source>
        <dbReference type="SAM" id="MobiDB-lite"/>
    </source>
</evidence>
<reference evidence="3 4" key="1">
    <citation type="submission" date="2019-12" db="EMBL/GenBank/DDBJ databases">
        <authorList>
            <person name="Floudas D."/>
            <person name="Bentzer J."/>
            <person name="Ahren D."/>
            <person name="Johansson T."/>
            <person name="Persson P."/>
            <person name="Tunlid A."/>
        </authorList>
    </citation>
    <scope>NUCLEOTIDE SEQUENCE [LARGE SCALE GENOMIC DNA]</scope>
    <source>
        <strain evidence="3 4">CBS 102.39</strain>
    </source>
</reference>
<evidence type="ECO:0000313" key="4">
    <source>
        <dbReference type="Proteomes" id="UP000521872"/>
    </source>
</evidence>
<keyword evidence="2" id="KW-0732">Signal</keyword>
<proteinExistence type="predicted"/>
<sequence length="181" mass="20029">MKVAYIAAALFAAAASSYAAVVTTADASILEDPQYDWVVLDSSFDTPGPNAVLPSNVTTVELSKREDSIYCYNAGRAVQRVALVSSIDDFCNKYAIGRTLSDGQELWIRYLDNFSGITVLVWMKMINGCAPWTIDSACNNNFRKPVDRCNTRSENNKQGGEMKDNCAHYRIDPGDRNSNDY</sequence>
<keyword evidence="4" id="KW-1185">Reference proteome</keyword>
<feature type="region of interest" description="Disordered" evidence="1">
    <location>
        <begin position="152"/>
        <end position="181"/>
    </location>
</feature>
<evidence type="ECO:0000313" key="3">
    <source>
        <dbReference type="EMBL" id="KAF4618539.1"/>
    </source>
</evidence>
<protein>
    <submittedName>
        <fullName evidence="3">Uncharacterized protein</fullName>
    </submittedName>
</protein>
<dbReference type="EMBL" id="JAACJL010000017">
    <property type="protein sequence ID" value="KAF4618539.1"/>
    <property type="molecule type" value="Genomic_DNA"/>
</dbReference>
<feature type="signal peptide" evidence="2">
    <location>
        <begin position="1"/>
        <end position="19"/>
    </location>
</feature>
<comment type="caution">
    <text evidence="3">The sequence shown here is derived from an EMBL/GenBank/DDBJ whole genome shotgun (WGS) entry which is preliminary data.</text>
</comment>